<dbReference type="EMBL" id="OUUW01000020">
    <property type="protein sequence ID" value="SPP89360.1"/>
    <property type="molecule type" value="Genomic_DNA"/>
</dbReference>
<proteinExistence type="predicted"/>
<evidence type="ECO:0000256" key="1">
    <source>
        <dbReference type="SAM" id="SignalP"/>
    </source>
</evidence>
<name>A0A3B0KL73_DROGU</name>
<feature type="chain" id="PRO_5017300744" evidence="1">
    <location>
        <begin position="24"/>
        <end position="109"/>
    </location>
</feature>
<reference evidence="3" key="1">
    <citation type="submission" date="2018-01" db="EMBL/GenBank/DDBJ databases">
        <authorList>
            <person name="Alioto T."/>
            <person name="Alioto T."/>
        </authorList>
    </citation>
    <scope>NUCLEOTIDE SEQUENCE [LARGE SCALE GENOMIC DNA]</scope>
</reference>
<feature type="signal peptide" evidence="1">
    <location>
        <begin position="1"/>
        <end position="23"/>
    </location>
</feature>
<gene>
    <name evidence="2" type="ORF">DGUA_6G020187</name>
</gene>
<keyword evidence="1" id="KW-0732">Signal</keyword>
<protein>
    <submittedName>
        <fullName evidence="2">Uncharacterized protein</fullName>
    </submittedName>
</protein>
<sequence length="109" mass="12459">MISPLVALCLVVGMLLEAHPSSGEEYTLCTFDTNSYGKCLAMVRPPRMQIGQHHYNVFQGRRCLETVKNEDNHYVVLDHHDYMAAREAGLRPVIFAREERKNFIIAVKP</sequence>
<dbReference type="Proteomes" id="UP000268350">
    <property type="component" value="Unassembled WGS sequence"/>
</dbReference>
<organism evidence="2 3">
    <name type="scientific">Drosophila guanche</name>
    <name type="common">Fruit fly</name>
    <dbReference type="NCBI Taxonomy" id="7266"/>
    <lineage>
        <taxon>Eukaryota</taxon>
        <taxon>Metazoa</taxon>
        <taxon>Ecdysozoa</taxon>
        <taxon>Arthropoda</taxon>
        <taxon>Hexapoda</taxon>
        <taxon>Insecta</taxon>
        <taxon>Pterygota</taxon>
        <taxon>Neoptera</taxon>
        <taxon>Endopterygota</taxon>
        <taxon>Diptera</taxon>
        <taxon>Brachycera</taxon>
        <taxon>Muscomorpha</taxon>
        <taxon>Ephydroidea</taxon>
        <taxon>Drosophilidae</taxon>
        <taxon>Drosophila</taxon>
        <taxon>Sophophora</taxon>
    </lineage>
</organism>
<dbReference type="AlphaFoldDB" id="A0A3B0KL73"/>
<accession>A0A3B0KL73</accession>
<evidence type="ECO:0000313" key="3">
    <source>
        <dbReference type="Proteomes" id="UP000268350"/>
    </source>
</evidence>
<keyword evidence="3" id="KW-1185">Reference proteome</keyword>
<evidence type="ECO:0000313" key="2">
    <source>
        <dbReference type="EMBL" id="SPP89360.1"/>
    </source>
</evidence>
<dbReference type="SUPFAM" id="SSF53850">
    <property type="entry name" value="Periplasmic binding protein-like II"/>
    <property type="match status" value="1"/>
</dbReference>